<dbReference type="EMBL" id="KQ978854">
    <property type="protein sequence ID" value="KYN27943.1"/>
    <property type="molecule type" value="Genomic_DNA"/>
</dbReference>
<name>A0A151JND7_9HYME</name>
<evidence type="ECO:0000313" key="1">
    <source>
        <dbReference type="EMBL" id="KYN27943.1"/>
    </source>
</evidence>
<sequence length="32" mass="3587">MILNIIPLFWILVLQTVSIPCATMPKQIGYVA</sequence>
<protein>
    <submittedName>
        <fullName evidence="1">Uncharacterized protein</fullName>
    </submittedName>
</protein>
<evidence type="ECO:0000313" key="2">
    <source>
        <dbReference type="Proteomes" id="UP000078492"/>
    </source>
</evidence>
<accession>A0A151JND7</accession>
<gene>
    <name evidence="1" type="ORF">ALC57_02642</name>
</gene>
<dbReference type="Proteomes" id="UP000078492">
    <property type="component" value="Unassembled WGS sequence"/>
</dbReference>
<reference evidence="1 2" key="1">
    <citation type="submission" date="2015-09" db="EMBL/GenBank/DDBJ databases">
        <title>Trachymyrmex cornetzi WGS genome.</title>
        <authorList>
            <person name="Nygaard S."/>
            <person name="Hu H."/>
            <person name="Boomsma J."/>
            <person name="Zhang G."/>
        </authorList>
    </citation>
    <scope>NUCLEOTIDE SEQUENCE [LARGE SCALE GENOMIC DNA]</scope>
    <source>
        <strain evidence="1">Tcor2-1</strain>
        <tissue evidence="1">Whole body</tissue>
    </source>
</reference>
<dbReference type="AlphaFoldDB" id="A0A151JND7"/>
<proteinExistence type="predicted"/>
<organism evidence="1 2">
    <name type="scientific">Trachymyrmex cornetzi</name>
    <dbReference type="NCBI Taxonomy" id="471704"/>
    <lineage>
        <taxon>Eukaryota</taxon>
        <taxon>Metazoa</taxon>
        <taxon>Ecdysozoa</taxon>
        <taxon>Arthropoda</taxon>
        <taxon>Hexapoda</taxon>
        <taxon>Insecta</taxon>
        <taxon>Pterygota</taxon>
        <taxon>Neoptera</taxon>
        <taxon>Endopterygota</taxon>
        <taxon>Hymenoptera</taxon>
        <taxon>Apocrita</taxon>
        <taxon>Aculeata</taxon>
        <taxon>Formicoidea</taxon>
        <taxon>Formicidae</taxon>
        <taxon>Myrmicinae</taxon>
        <taxon>Trachymyrmex</taxon>
    </lineage>
</organism>
<keyword evidence="2" id="KW-1185">Reference proteome</keyword>